<feature type="transmembrane region" description="Helical" evidence="1">
    <location>
        <begin position="44"/>
        <end position="68"/>
    </location>
</feature>
<dbReference type="GO" id="GO:0016747">
    <property type="term" value="F:acyltransferase activity, transferring groups other than amino-acyl groups"/>
    <property type="evidence" value="ECO:0007669"/>
    <property type="project" value="InterPro"/>
</dbReference>
<protein>
    <submittedName>
        <fullName evidence="3">GNAT family N-acetyltransferase</fullName>
    </submittedName>
</protein>
<dbReference type="SUPFAM" id="SSF55729">
    <property type="entry name" value="Acyl-CoA N-acyltransferases (Nat)"/>
    <property type="match status" value="1"/>
</dbReference>
<feature type="transmembrane region" description="Helical" evidence="1">
    <location>
        <begin position="5"/>
        <end position="24"/>
    </location>
</feature>
<feature type="domain" description="N-acetyltransferase" evidence="2">
    <location>
        <begin position="63"/>
        <end position="214"/>
    </location>
</feature>
<evidence type="ECO:0000259" key="2">
    <source>
        <dbReference type="PROSITE" id="PS51186"/>
    </source>
</evidence>
<dbReference type="Pfam" id="PF00583">
    <property type="entry name" value="Acetyltransf_1"/>
    <property type="match status" value="1"/>
</dbReference>
<dbReference type="InterPro" id="IPR000182">
    <property type="entry name" value="GNAT_dom"/>
</dbReference>
<evidence type="ECO:0000313" key="3">
    <source>
        <dbReference type="EMBL" id="MBI5170339.1"/>
    </source>
</evidence>
<reference evidence="3" key="1">
    <citation type="submission" date="2020-07" db="EMBL/GenBank/DDBJ databases">
        <title>Huge and variable diversity of episymbiotic CPR bacteria and DPANN archaea in groundwater ecosystems.</title>
        <authorList>
            <person name="He C.Y."/>
            <person name="Keren R."/>
            <person name="Whittaker M."/>
            <person name="Farag I.F."/>
            <person name="Doudna J."/>
            <person name="Cate J.H.D."/>
            <person name="Banfield J.F."/>
        </authorList>
    </citation>
    <scope>NUCLEOTIDE SEQUENCE</scope>
    <source>
        <strain evidence="3">NC_groundwater_1813_Pr3_B-0.1um_71_17</strain>
    </source>
</reference>
<dbReference type="PROSITE" id="PS51186">
    <property type="entry name" value="GNAT"/>
    <property type="match status" value="1"/>
</dbReference>
<evidence type="ECO:0000313" key="4">
    <source>
        <dbReference type="Proteomes" id="UP000696931"/>
    </source>
</evidence>
<dbReference type="Gene3D" id="3.40.630.30">
    <property type="match status" value="1"/>
</dbReference>
<dbReference type="InterPro" id="IPR016181">
    <property type="entry name" value="Acyl_CoA_acyltransferase"/>
</dbReference>
<evidence type="ECO:0000256" key="1">
    <source>
        <dbReference type="SAM" id="Phobius"/>
    </source>
</evidence>
<proteinExistence type="predicted"/>
<keyword evidence="1" id="KW-1133">Transmembrane helix</keyword>
<gene>
    <name evidence="3" type="ORF">HZA61_12695</name>
</gene>
<organism evidence="3 4">
    <name type="scientific">Eiseniibacteriota bacterium</name>
    <dbReference type="NCBI Taxonomy" id="2212470"/>
    <lineage>
        <taxon>Bacteria</taxon>
        <taxon>Candidatus Eiseniibacteriota</taxon>
    </lineage>
</organism>
<dbReference type="AlphaFoldDB" id="A0A933WBH7"/>
<name>A0A933WBH7_UNCEI</name>
<keyword evidence="1" id="KW-0812">Transmembrane</keyword>
<sequence>MDTHLFLQVLGYVASALVAASLMMKSLLRLRVINLVGASLMATYGLLIHAWPVAVLNGTIVLVDLYYLNQMWRQRDYFKLLAIGHDSEYLRGFVKFHRDEIAAFVPGYAFEPDPNHHHLLVLRNMVPAGLVILEPEGATGTARVLLDFVIPGYRDFGVGRFLFDENAAWFRERDIRRLVSDPGVPRHAGYLERMGFRREGDVYTRELGRTSSGR</sequence>
<dbReference type="Proteomes" id="UP000696931">
    <property type="component" value="Unassembled WGS sequence"/>
</dbReference>
<accession>A0A933WBH7</accession>
<comment type="caution">
    <text evidence="3">The sequence shown here is derived from an EMBL/GenBank/DDBJ whole genome shotgun (WGS) entry which is preliminary data.</text>
</comment>
<keyword evidence="1" id="KW-0472">Membrane</keyword>
<dbReference type="EMBL" id="JACRIW010000090">
    <property type="protein sequence ID" value="MBI5170339.1"/>
    <property type="molecule type" value="Genomic_DNA"/>
</dbReference>